<dbReference type="PANTHER" id="PTHR10578:SF107">
    <property type="entry name" value="2-HYDROXYACID OXIDASE 1"/>
    <property type="match status" value="1"/>
</dbReference>
<sequence length="385" mass="42275">MPALSRVLCLDDFEPLSRRYLPRPVFGYVAGATERNASLRENADAFTEWGFVPRVLTDVSKRSQAVTLFGREWSAPFGLAPMGMSALVAWRGDLALTRAARAADIPMIMSGSSLIRMEEIIAANPEAWFQAYLPGDSRRVEALVDRVAAAGFGTLLLTVDTAVLPNRENNVRNGFSTPLRPSLRLAWDGAIRPRWLLNTWTRTLLRHGMPHFENSFAERGAPILARNVLRDFSARDHLNWEHLALIRRRWKGRLIVKGVMHPEDARRSEGEGADGVIVSNHGGRQLDGTASPLRVLPEVVKAAPGITVMLDGGVRRGTDILKAVAMGAKFVFVGRPMLHAAGVFGEAGVAHAIDLLKGEVDRDMALLGVNSLDEVTPECLVRVRN</sequence>
<comment type="similarity">
    <text evidence="5">Belongs to the FMN-dependent alpha-hydroxy acid dehydrogenase family.</text>
</comment>
<evidence type="ECO:0000256" key="3">
    <source>
        <dbReference type="ARBA" id="ARBA00022643"/>
    </source>
</evidence>
<dbReference type="EMBL" id="JAPFQI010000010">
    <property type="protein sequence ID" value="MCW8086685.1"/>
    <property type="molecule type" value="Genomic_DNA"/>
</dbReference>
<dbReference type="SUPFAM" id="SSF51395">
    <property type="entry name" value="FMN-linked oxidoreductases"/>
    <property type="match status" value="1"/>
</dbReference>
<dbReference type="InterPro" id="IPR013785">
    <property type="entry name" value="Aldolase_TIM"/>
</dbReference>
<dbReference type="RefSeq" id="WP_301590773.1">
    <property type="nucleotide sequence ID" value="NZ_JAPFQI010000010.1"/>
</dbReference>
<dbReference type="InterPro" id="IPR037396">
    <property type="entry name" value="FMN_HAD"/>
</dbReference>
<dbReference type="InterPro" id="IPR000262">
    <property type="entry name" value="FMN-dep_DH"/>
</dbReference>
<dbReference type="InterPro" id="IPR008259">
    <property type="entry name" value="FMN_hydac_DH_AS"/>
</dbReference>
<evidence type="ECO:0000313" key="7">
    <source>
        <dbReference type="EMBL" id="MCW8086685.1"/>
    </source>
</evidence>
<keyword evidence="4" id="KW-0560">Oxidoreductase</keyword>
<name>A0ABT3NWY7_9PROT</name>
<dbReference type="InterPro" id="IPR012133">
    <property type="entry name" value="Alpha-hydoxy_acid_DH_FMN"/>
</dbReference>
<dbReference type="Proteomes" id="UP001526430">
    <property type="component" value="Unassembled WGS sequence"/>
</dbReference>
<keyword evidence="3" id="KW-0288">FMN</keyword>
<dbReference type="CDD" id="cd02809">
    <property type="entry name" value="alpha_hydroxyacid_oxid_FMN"/>
    <property type="match status" value="1"/>
</dbReference>
<evidence type="ECO:0000259" key="6">
    <source>
        <dbReference type="PROSITE" id="PS51349"/>
    </source>
</evidence>
<dbReference type="Pfam" id="PF01070">
    <property type="entry name" value="FMN_dh"/>
    <property type="match status" value="1"/>
</dbReference>
<dbReference type="PROSITE" id="PS00557">
    <property type="entry name" value="FMN_HYDROXY_ACID_DH_1"/>
    <property type="match status" value="1"/>
</dbReference>
<evidence type="ECO:0000313" key="8">
    <source>
        <dbReference type="Proteomes" id="UP001526430"/>
    </source>
</evidence>
<evidence type="ECO:0000256" key="5">
    <source>
        <dbReference type="ARBA" id="ARBA00024042"/>
    </source>
</evidence>
<dbReference type="PANTHER" id="PTHR10578">
    <property type="entry name" value="S -2-HYDROXY-ACID OXIDASE-RELATED"/>
    <property type="match status" value="1"/>
</dbReference>
<keyword evidence="8" id="KW-1185">Reference proteome</keyword>
<feature type="domain" description="FMN hydroxy acid dehydrogenase" evidence="6">
    <location>
        <begin position="2"/>
        <end position="385"/>
    </location>
</feature>
<gene>
    <name evidence="7" type="ORF">OF850_13700</name>
</gene>
<evidence type="ECO:0000256" key="1">
    <source>
        <dbReference type="ARBA" id="ARBA00001917"/>
    </source>
</evidence>
<reference evidence="7 8" key="1">
    <citation type="submission" date="2022-10" db="EMBL/GenBank/DDBJ databases">
        <title>Roseococcus glaciei nov., sp. nov., isolated from glacier.</title>
        <authorList>
            <person name="Liu Q."/>
            <person name="Xin Y.-H."/>
        </authorList>
    </citation>
    <scope>NUCLEOTIDE SEQUENCE [LARGE SCALE GENOMIC DNA]</scope>
    <source>
        <strain evidence="7 8">MDT2-1-1</strain>
    </source>
</reference>
<keyword evidence="2" id="KW-0285">Flavoprotein</keyword>
<evidence type="ECO:0000256" key="4">
    <source>
        <dbReference type="ARBA" id="ARBA00023002"/>
    </source>
</evidence>
<comment type="cofactor">
    <cofactor evidence="1">
        <name>FMN</name>
        <dbReference type="ChEBI" id="CHEBI:58210"/>
    </cofactor>
</comment>
<accession>A0ABT3NWY7</accession>
<evidence type="ECO:0000256" key="2">
    <source>
        <dbReference type="ARBA" id="ARBA00022630"/>
    </source>
</evidence>
<dbReference type="PROSITE" id="PS51349">
    <property type="entry name" value="FMN_HYDROXY_ACID_DH_2"/>
    <property type="match status" value="1"/>
</dbReference>
<protein>
    <submittedName>
        <fullName evidence="7">Alpha-hydroxy-acid oxidizing protein</fullName>
    </submittedName>
</protein>
<comment type="caution">
    <text evidence="7">The sequence shown here is derived from an EMBL/GenBank/DDBJ whole genome shotgun (WGS) entry which is preliminary data.</text>
</comment>
<dbReference type="PIRSF" id="PIRSF000138">
    <property type="entry name" value="Al-hdrx_acd_dh"/>
    <property type="match status" value="1"/>
</dbReference>
<dbReference type="Gene3D" id="3.20.20.70">
    <property type="entry name" value="Aldolase class I"/>
    <property type="match status" value="1"/>
</dbReference>
<proteinExistence type="inferred from homology"/>
<organism evidence="7 8">
    <name type="scientific">Sabulicella glaciei</name>
    <dbReference type="NCBI Taxonomy" id="2984948"/>
    <lineage>
        <taxon>Bacteria</taxon>
        <taxon>Pseudomonadati</taxon>
        <taxon>Pseudomonadota</taxon>
        <taxon>Alphaproteobacteria</taxon>
        <taxon>Acetobacterales</taxon>
        <taxon>Acetobacteraceae</taxon>
        <taxon>Sabulicella</taxon>
    </lineage>
</organism>